<evidence type="ECO:0000259" key="2">
    <source>
        <dbReference type="Pfam" id="PF00534"/>
    </source>
</evidence>
<dbReference type="EMBL" id="JACJTB010000068">
    <property type="protein sequence ID" value="MBD2598339.1"/>
    <property type="molecule type" value="Genomic_DNA"/>
</dbReference>
<dbReference type="Pfam" id="PF00534">
    <property type="entry name" value="Glycos_transf_1"/>
    <property type="match status" value="1"/>
</dbReference>
<dbReference type="PANTHER" id="PTHR12526">
    <property type="entry name" value="GLYCOSYLTRANSFERASE"/>
    <property type="match status" value="1"/>
</dbReference>
<gene>
    <name evidence="3" type="ORF">H6G74_29020</name>
</gene>
<protein>
    <submittedName>
        <fullName evidence="3">Glycosyltransferase</fullName>
    </submittedName>
</protein>
<organism evidence="3 4">
    <name type="scientific">Nostoc spongiaeforme FACHB-130</name>
    <dbReference type="NCBI Taxonomy" id="1357510"/>
    <lineage>
        <taxon>Bacteria</taxon>
        <taxon>Bacillati</taxon>
        <taxon>Cyanobacteriota</taxon>
        <taxon>Cyanophyceae</taxon>
        <taxon>Nostocales</taxon>
        <taxon>Nostocaceae</taxon>
        <taxon>Nostoc</taxon>
    </lineage>
</organism>
<dbReference type="Proteomes" id="UP000603457">
    <property type="component" value="Unassembled WGS sequence"/>
</dbReference>
<dbReference type="CDD" id="cd03825">
    <property type="entry name" value="GT4_WcaC-like"/>
    <property type="match status" value="1"/>
</dbReference>
<feature type="coiled-coil region" evidence="1">
    <location>
        <begin position="475"/>
        <end position="516"/>
    </location>
</feature>
<feature type="domain" description="Glycosyl transferase family 1" evidence="2">
    <location>
        <begin position="227"/>
        <end position="398"/>
    </location>
</feature>
<dbReference type="RefSeq" id="WP_190971007.1">
    <property type="nucleotide sequence ID" value="NZ_JACJTB010000068.1"/>
</dbReference>
<keyword evidence="4" id="KW-1185">Reference proteome</keyword>
<sequence>MKIVHVNTYDIQGGAARGAYRLHQGLRRLGQDSLMLVKHKNSTDPTVHSIPNLNINNINEYQFEAIQNSYINRNRTTVSNTLFSFPYPGIDISKHQEILNADIINLHWIAYFQSSLTLKKVFSLSKPVVWKFPDMWPFTGGCHYSAGCDKYKKDCVKCPQLTDDTYNLPAILLKDKLELWSDSNITIVTPSHWMAENIKQSTLFKNNRIEVIPNSLDTNAFFPLSKAEAKNIIGVNQNDFIILFGAHTCYEKRKGFAELLTALHHCLDNDYFYKLVSENKIKLVCFGYPPAEAMESIPIPLLTVGFTDSDQKLQEVYSAADIFIQPALEENFGFTTIESMSCSTPVIGFDVGVVPDVVKDGITGKIIPVGDTHKMAEAIIECVLSPQHCKLMGENSRKLVEEEYPLTVQAKRYIELYEDLVNSHNKLLLQVADKTINKSSDKTNTKVNANQELATIPLDIELGNNLNLIFDKLALKALLAECNHQKQSIQELRNNLHNSQSQLEKTQAELHQTHAELHQIHTELHQTQAELYQVKIDITAMESSKFWKLRQIWFQLKAHLKLFHNGSF</sequence>
<dbReference type="PANTHER" id="PTHR12526:SF626">
    <property type="entry name" value="GLL4300 PROTEIN"/>
    <property type="match status" value="1"/>
</dbReference>
<evidence type="ECO:0000313" key="4">
    <source>
        <dbReference type="Proteomes" id="UP000603457"/>
    </source>
</evidence>
<accession>A0ABR8G4Y8</accession>
<name>A0ABR8G4Y8_9NOSO</name>
<reference evidence="3 4" key="1">
    <citation type="journal article" date="2020" name="ISME J.">
        <title>Comparative genomics reveals insights into cyanobacterial evolution and habitat adaptation.</title>
        <authorList>
            <person name="Chen M.Y."/>
            <person name="Teng W.K."/>
            <person name="Zhao L."/>
            <person name="Hu C.X."/>
            <person name="Zhou Y.K."/>
            <person name="Han B.P."/>
            <person name="Song L.R."/>
            <person name="Shu W.S."/>
        </authorList>
    </citation>
    <scope>NUCLEOTIDE SEQUENCE [LARGE SCALE GENOMIC DNA]</scope>
    <source>
        <strain evidence="3 4">FACHB-130</strain>
    </source>
</reference>
<comment type="caution">
    <text evidence="3">The sequence shown here is derived from an EMBL/GenBank/DDBJ whole genome shotgun (WGS) entry which is preliminary data.</text>
</comment>
<dbReference type="SUPFAM" id="SSF53756">
    <property type="entry name" value="UDP-Glycosyltransferase/glycogen phosphorylase"/>
    <property type="match status" value="1"/>
</dbReference>
<evidence type="ECO:0000313" key="3">
    <source>
        <dbReference type="EMBL" id="MBD2598339.1"/>
    </source>
</evidence>
<dbReference type="Gene3D" id="3.40.50.2000">
    <property type="entry name" value="Glycogen Phosphorylase B"/>
    <property type="match status" value="2"/>
</dbReference>
<keyword evidence="1" id="KW-0175">Coiled coil</keyword>
<dbReference type="InterPro" id="IPR001296">
    <property type="entry name" value="Glyco_trans_1"/>
</dbReference>
<evidence type="ECO:0000256" key="1">
    <source>
        <dbReference type="SAM" id="Coils"/>
    </source>
</evidence>
<proteinExistence type="predicted"/>